<dbReference type="RefSeq" id="WP_316701504.1">
    <property type="nucleotide sequence ID" value="NZ_CP136336.1"/>
</dbReference>
<protein>
    <submittedName>
        <fullName evidence="4">Response regulator</fullName>
    </submittedName>
</protein>
<accession>A0ABZ0CZS3</accession>
<evidence type="ECO:0000256" key="1">
    <source>
        <dbReference type="ARBA" id="ARBA00022553"/>
    </source>
</evidence>
<keyword evidence="1 2" id="KW-0597">Phosphoprotein</keyword>
<feature type="domain" description="Response regulatory" evidence="3">
    <location>
        <begin position="5"/>
        <end position="124"/>
    </location>
</feature>
<evidence type="ECO:0000313" key="5">
    <source>
        <dbReference type="Proteomes" id="UP001303946"/>
    </source>
</evidence>
<proteinExistence type="predicted"/>
<dbReference type="Pfam" id="PF00072">
    <property type="entry name" value="Response_reg"/>
    <property type="match status" value="1"/>
</dbReference>
<keyword evidence="5" id="KW-1185">Reference proteome</keyword>
<dbReference type="PANTHER" id="PTHR44591">
    <property type="entry name" value="STRESS RESPONSE REGULATOR PROTEIN 1"/>
    <property type="match status" value="1"/>
</dbReference>
<feature type="modified residue" description="4-aspartylphosphate" evidence="2">
    <location>
        <position position="54"/>
    </location>
</feature>
<dbReference type="EMBL" id="CP136336">
    <property type="protein sequence ID" value="WOB08681.1"/>
    <property type="molecule type" value="Genomic_DNA"/>
</dbReference>
<evidence type="ECO:0000256" key="2">
    <source>
        <dbReference type="PROSITE-ProRule" id="PRU00169"/>
    </source>
</evidence>
<dbReference type="PANTHER" id="PTHR44591:SF3">
    <property type="entry name" value="RESPONSE REGULATORY DOMAIN-CONTAINING PROTEIN"/>
    <property type="match status" value="1"/>
</dbReference>
<dbReference type="InterPro" id="IPR011006">
    <property type="entry name" value="CheY-like_superfamily"/>
</dbReference>
<dbReference type="Proteomes" id="UP001303946">
    <property type="component" value="Chromosome"/>
</dbReference>
<dbReference type="PROSITE" id="PS50110">
    <property type="entry name" value="RESPONSE_REGULATORY"/>
    <property type="match status" value="1"/>
</dbReference>
<gene>
    <name evidence="4" type="ORF">RXV79_01180</name>
</gene>
<dbReference type="Gene3D" id="3.40.50.2300">
    <property type="match status" value="1"/>
</dbReference>
<dbReference type="InterPro" id="IPR001789">
    <property type="entry name" value="Sig_transdc_resp-reg_receiver"/>
</dbReference>
<reference evidence="4 5" key="1">
    <citation type="submission" date="2023-10" db="EMBL/GenBank/DDBJ databases">
        <title>Bacteria for the degradation of biodegradable plastic PBAT(Polybutylene adipate terephthalate).</title>
        <authorList>
            <person name="Weon H.-Y."/>
            <person name="Yeon J."/>
        </authorList>
    </citation>
    <scope>NUCLEOTIDE SEQUENCE [LARGE SCALE GENOMIC DNA]</scope>
    <source>
        <strain evidence="4 5">SBD 7-3</strain>
    </source>
</reference>
<sequence length="125" mass="13275">MPDGRLLILDDDPAVGQILQMAAKSAGVEARWCEHVHTFFQTLADWHPTHVAVDLLMPDISGQEVLRRLADAGCRAKVIVSSGLGAGELDEALDEARAMGLQTAGVLPKPFSLAAVRALLAPPVD</sequence>
<dbReference type="SMART" id="SM00448">
    <property type="entry name" value="REC"/>
    <property type="match status" value="1"/>
</dbReference>
<evidence type="ECO:0000313" key="4">
    <source>
        <dbReference type="EMBL" id="WOB08681.1"/>
    </source>
</evidence>
<dbReference type="SUPFAM" id="SSF52172">
    <property type="entry name" value="CheY-like"/>
    <property type="match status" value="1"/>
</dbReference>
<evidence type="ECO:0000259" key="3">
    <source>
        <dbReference type="PROSITE" id="PS50110"/>
    </source>
</evidence>
<dbReference type="InterPro" id="IPR050595">
    <property type="entry name" value="Bact_response_regulator"/>
</dbReference>
<name>A0ABZ0CZS3_9BURK</name>
<organism evidence="4 5">
    <name type="scientific">Piscinibacter gummiphilus</name>
    <dbReference type="NCBI Taxonomy" id="946333"/>
    <lineage>
        <taxon>Bacteria</taxon>
        <taxon>Pseudomonadati</taxon>
        <taxon>Pseudomonadota</taxon>
        <taxon>Betaproteobacteria</taxon>
        <taxon>Burkholderiales</taxon>
        <taxon>Sphaerotilaceae</taxon>
        <taxon>Piscinibacter</taxon>
    </lineage>
</organism>